<dbReference type="SUPFAM" id="SSF57850">
    <property type="entry name" value="RING/U-box"/>
    <property type="match status" value="1"/>
</dbReference>
<keyword evidence="2 4" id="KW-0863">Zinc-finger</keyword>
<protein>
    <recommendedName>
        <fullName evidence="7">RING-type domain-containing protein</fullName>
    </recommendedName>
</protein>
<dbReference type="InterPro" id="IPR050143">
    <property type="entry name" value="TRIM/RBCC"/>
</dbReference>
<comment type="caution">
    <text evidence="8">The sequence shown here is derived from an EMBL/GenBank/DDBJ whole genome shotgun (WGS) entry which is preliminary data.</text>
</comment>
<evidence type="ECO:0000256" key="2">
    <source>
        <dbReference type="ARBA" id="ARBA00022771"/>
    </source>
</evidence>
<evidence type="ECO:0000256" key="1">
    <source>
        <dbReference type="ARBA" id="ARBA00022723"/>
    </source>
</evidence>
<dbReference type="SMART" id="SM00184">
    <property type="entry name" value="RING"/>
    <property type="match status" value="1"/>
</dbReference>
<evidence type="ECO:0000256" key="3">
    <source>
        <dbReference type="ARBA" id="ARBA00022833"/>
    </source>
</evidence>
<dbReference type="PROSITE" id="PS50089">
    <property type="entry name" value="ZF_RING_2"/>
    <property type="match status" value="1"/>
</dbReference>
<dbReference type="EMBL" id="JAUCMV010000003">
    <property type="protein sequence ID" value="KAK0409991.1"/>
    <property type="molecule type" value="Genomic_DNA"/>
</dbReference>
<dbReference type="Proteomes" id="UP001175271">
    <property type="component" value="Unassembled WGS sequence"/>
</dbReference>
<evidence type="ECO:0000313" key="8">
    <source>
        <dbReference type="EMBL" id="KAK0409991.1"/>
    </source>
</evidence>
<feature type="coiled-coil region" evidence="5">
    <location>
        <begin position="237"/>
        <end position="267"/>
    </location>
</feature>
<keyword evidence="3" id="KW-0862">Zinc</keyword>
<dbReference type="InterPro" id="IPR013083">
    <property type="entry name" value="Znf_RING/FYVE/PHD"/>
</dbReference>
<dbReference type="GO" id="GO:0008270">
    <property type="term" value="F:zinc ion binding"/>
    <property type="evidence" value="ECO:0007669"/>
    <property type="project" value="UniProtKB-KW"/>
</dbReference>
<feature type="domain" description="RING-type" evidence="7">
    <location>
        <begin position="25"/>
        <end position="73"/>
    </location>
</feature>
<dbReference type="AlphaFoldDB" id="A0AA39HRK4"/>
<feature type="coiled-coil region" evidence="5">
    <location>
        <begin position="173"/>
        <end position="211"/>
    </location>
</feature>
<sequence length="347" mass="38614">MAPVGVPSTSSSGSLCRINPDSVKCPICHEIFERPVQLGCGHVVCRGCHERLVEVSSGRTEDGLVFVRCPECRAHSTVPRTGAVECFALKGVIEQFKKQVSLDGGDRLSVLSENPSVFTCSMCREKVKAEKAFVCLTCERSNLICAECGLIYHEDHKVGRAQLAVDEDQQAALQELRLHKAQCQNELLEHRQQANNVVKQIKNLTMSLERQLDRKFEEYNSLLNVDIILKLRYNGIRQQIENRSSALQSAMKESNNLLEQISEALNRNSLELMKVFGELDSSDAQHPVQANPGSANVPRNVSPLESPTTPGRRKKTAHRRIPGKAQTSEREVPTPPEDLPTPNEEDL</sequence>
<evidence type="ECO:0000256" key="4">
    <source>
        <dbReference type="PROSITE-ProRule" id="PRU00175"/>
    </source>
</evidence>
<dbReference type="Pfam" id="PF13445">
    <property type="entry name" value="zf-RING_UBOX"/>
    <property type="match status" value="1"/>
</dbReference>
<evidence type="ECO:0000256" key="5">
    <source>
        <dbReference type="SAM" id="Coils"/>
    </source>
</evidence>
<evidence type="ECO:0000313" key="9">
    <source>
        <dbReference type="Proteomes" id="UP001175271"/>
    </source>
</evidence>
<reference evidence="8" key="1">
    <citation type="submission" date="2023-06" db="EMBL/GenBank/DDBJ databases">
        <title>Genomic analysis of the entomopathogenic nematode Steinernema hermaphroditum.</title>
        <authorList>
            <person name="Schwarz E.M."/>
            <person name="Heppert J.K."/>
            <person name="Baniya A."/>
            <person name="Schwartz H.T."/>
            <person name="Tan C.-H."/>
            <person name="Antoshechkin I."/>
            <person name="Sternberg P.W."/>
            <person name="Goodrich-Blair H."/>
            <person name="Dillman A.R."/>
        </authorList>
    </citation>
    <scope>NUCLEOTIDE SEQUENCE</scope>
    <source>
        <strain evidence="8">PS9179</strain>
        <tissue evidence="8">Whole animal</tissue>
    </source>
</reference>
<name>A0AA39HRK4_9BILA</name>
<accession>A0AA39HRK4</accession>
<keyword evidence="1" id="KW-0479">Metal-binding</keyword>
<feature type="compositionally biased region" description="Basic residues" evidence="6">
    <location>
        <begin position="311"/>
        <end position="322"/>
    </location>
</feature>
<feature type="compositionally biased region" description="Polar residues" evidence="6">
    <location>
        <begin position="291"/>
        <end position="309"/>
    </location>
</feature>
<organism evidence="8 9">
    <name type="scientific">Steinernema hermaphroditum</name>
    <dbReference type="NCBI Taxonomy" id="289476"/>
    <lineage>
        <taxon>Eukaryota</taxon>
        <taxon>Metazoa</taxon>
        <taxon>Ecdysozoa</taxon>
        <taxon>Nematoda</taxon>
        <taxon>Chromadorea</taxon>
        <taxon>Rhabditida</taxon>
        <taxon>Tylenchina</taxon>
        <taxon>Panagrolaimomorpha</taxon>
        <taxon>Strongyloidoidea</taxon>
        <taxon>Steinernematidae</taxon>
        <taxon>Steinernema</taxon>
    </lineage>
</organism>
<dbReference type="Gene3D" id="3.30.40.10">
    <property type="entry name" value="Zinc/RING finger domain, C3HC4 (zinc finger)"/>
    <property type="match status" value="1"/>
</dbReference>
<dbReference type="InterPro" id="IPR001841">
    <property type="entry name" value="Znf_RING"/>
</dbReference>
<evidence type="ECO:0000256" key="6">
    <source>
        <dbReference type="SAM" id="MobiDB-lite"/>
    </source>
</evidence>
<evidence type="ECO:0000259" key="7">
    <source>
        <dbReference type="PROSITE" id="PS50089"/>
    </source>
</evidence>
<proteinExistence type="predicted"/>
<gene>
    <name evidence="8" type="ORF">QR680_004884</name>
</gene>
<dbReference type="InterPro" id="IPR027370">
    <property type="entry name" value="Znf-RING_euk"/>
</dbReference>
<keyword evidence="5" id="KW-0175">Coiled coil</keyword>
<dbReference type="PANTHER" id="PTHR24103">
    <property type="entry name" value="E3 UBIQUITIN-PROTEIN LIGASE TRIM"/>
    <property type="match status" value="1"/>
</dbReference>
<feature type="region of interest" description="Disordered" evidence="6">
    <location>
        <begin position="283"/>
        <end position="347"/>
    </location>
</feature>
<keyword evidence="9" id="KW-1185">Reference proteome</keyword>